<feature type="coiled-coil region" evidence="3">
    <location>
        <begin position="221"/>
        <end position="252"/>
    </location>
</feature>
<dbReference type="Gene3D" id="3.90.220.20">
    <property type="entry name" value="DNA methylase specificity domains"/>
    <property type="match status" value="1"/>
</dbReference>
<evidence type="ECO:0000256" key="3">
    <source>
        <dbReference type="SAM" id="Coils"/>
    </source>
</evidence>
<name>A0ABW1XS70_9ALTE</name>
<evidence type="ECO:0008006" key="6">
    <source>
        <dbReference type="Google" id="ProtNLM"/>
    </source>
</evidence>
<dbReference type="SUPFAM" id="SSF116734">
    <property type="entry name" value="DNA methylase specificity domain"/>
    <property type="match status" value="1"/>
</dbReference>
<evidence type="ECO:0000313" key="5">
    <source>
        <dbReference type="Proteomes" id="UP001596364"/>
    </source>
</evidence>
<comment type="caution">
    <text evidence="4">The sequence shown here is derived from an EMBL/GenBank/DDBJ whole genome shotgun (WGS) entry which is preliminary data.</text>
</comment>
<evidence type="ECO:0000256" key="2">
    <source>
        <dbReference type="ARBA" id="ARBA00023125"/>
    </source>
</evidence>
<keyword evidence="3" id="KW-0175">Coiled coil</keyword>
<proteinExistence type="predicted"/>
<evidence type="ECO:0000256" key="1">
    <source>
        <dbReference type="ARBA" id="ARBA00022747"/>
    </source>
</evidence>
<keyword evidence="1" id="KW-0680">Restriction system</keyword>
<dbReference type="Proteomes" id="UP001596364">
    <property type="component" value="Unassembled WGS sequence"/>
</dbReference>
<dbReference type="PANTHER" id="PTHR30408:SF12">
    <property type="entry name" value="TYPE I RESTRICTION ENZYME MJAVIII SPECIFICITY SUBUNIT"/>
    <property type="match status" value="1"/>
</dbReference>
<protein>
    <recommendedName>
        <fullName evidence="6">Type I restriction modification DNA specificity domain-containing protein</fullName>
    </recommendedName>
</protein>
<keyword evidence="5" id="KW-1185">Reference proteome</keyword>
<dbReference type="PANTHER" id="PTHR30408">
    <property type="entry name" value="TYPE-1 RESTRICTION ENZYME ECOKI SPECIFICITY PROTEIN"/>
    <property type="match status" value="1"/>
</dbReference>
<organism evidence="4 5">
    <name type="scientific">Pseudobowmanella zhangzhouensis</name>
    <dbReference type="NCBI Taxonomy" id="1537679"/>
    <lineage>
        <taxon>Bacteria</taxon>
        <taxon>Pseudomonadati</taxon>
        <taxon>Pseudomonadota</taxon>
        <taxon>Gammaproteobacteria</taxon>
        <taxon>Alteromonadales</taxon>
        <taxon>Alteromonadaceae</taxon>
    </lineage>
</organism>
<dbReference type="RefSeq" id="WP_377148801.1">
    <property type="nucleotide sequence ID" value="NZ_JBHSUS010000001.1"/>
</dbReference>
<keyword evidence="2" id="KW-0238">DNA-binding</keyword>
<reference evidence="5" key="1">
    <citation type="journal article" date="2019" name="Int. J. Syst. Evol. Microbiol.">
        <title>The Global Catalogue of Microorganisms (GCM) 10K type strain sequencing project: providing services to taxonomists for standard genome sequencing and annotation.</title>
        <authorList>
            <consortium name="The Broad Institute Genomics Platform"/>
            <consortium name="The Broad Institute Genome Sequencing Center for Infectious Disease"/>
            <person name="Wu L."/>
            <person name="Ma J."/>
        </authorList>
    </citation>
    <scope>NUCLEOTIDE SEQUENCE [LARGE SCALE GENOMIC DNA]</scope>
    <source>
        <strain evidence="5">CGMCC 1.16031</strain>
    </source>
</reference>
<sequence>MRKKNLSKQLYDSAKSALIKELGLDKLVLDRPKSYETSFSEVVSGGRIDSDYFQVHFKQQANHLSMIQSKPLRELVDFQKGIEVGSPAYTSSGKLFVRVSNVKKTGVVTGNSDKYISETLFNSLVSYQPKIGDILLTKDGTVGVCYVVDEPVDGIISGGIMKLSKKDESLPSEYLALVINSPICQFQIDRDCSGALIVHWKPKDIAALKIPILTEDKMAELSDLVNQSKIAKKESEQLLDQAKRMVEELIEGAV</sequence>
<dbReference type="InterPro" id="IPR052021">
    <property type="entry name" value="Type-I_RS_S_subunit"/>
</dbReference>
<evidence type="ECO:0000313" key="4">
    <source>
        <dbReference type="EMBL" id="MFC6441560.1"/>
    </source>
</evidence>
<accession>A0ABW1XS70</accession>
<gene>
    <name evidence="4" type="ORF">ACFP85_15510</name>
</gene>
<dbReference type="InterPro" id="IPR044946">
    <property type="entry name" value="Restrct_endonuc_typeI_TRD_sf"/>
</dbReference>
<dbReference type="EMBL" id="JBHSUS010000001">
    <property type="protein sequence ID" value="MFC6441560.1"/>
    <property type="molecule type" value="Genomic_DNA"/>
</dbReference>